<accession>A0ABD7PE58</accession>
<evidence type="ECO:0000313" key="1">
    <source>
        <dbReference type="EMBL" id="SXF99099.1"/>
    </source>
</evidence>
<dbReference type="AlphaFoldDB" id="A0ABD7PE58"/>
<evidence type="ECO:0000313" key="2">
    <source>
        <dbReference type="Proteomes" id="UP000258928"/>
    </source>
</evidence>
<reference evidence="1 2" key="1">
    <citation type="submission" date="2018-08" db="EMBL/GenBank/DDBJ databases">
        <authorList>
            <consortium name="Pathogen Informatics"/>
        </authorList>
    </citation>
    <scope>NUCLEOTIDE SEQUENCE [LARGE SCALE GENOMIC DNA]</scope>
    <source>
        <strain evidence="1 2">EuSCAPE_TR218</strain>
    </source>
</reference>
<proteinExistence type="predicted"/>
<comment type="caution">
    <text evidence="1">The sequence shown here is derived from an EMBL/GenBank/DDBJ whole genome shotgun (WGS) entry which is preliminary data.</text>
</comment>
<dbReference type="RefSeq" id="WP_142916540.1">
    <property type="nucleotide sequence ID" value="NZ_BQTF01000019.1"/>
</dbReference>
<gene>
    <name evidence="1" type="ORF">SAMEA3729809_05296</name>
</gene>
<protein>
    <submittedName>
        <fullName evidence="1">Uncharacterized protein</fullName>
    </submittedName>
</protein>
<organism evidence="1 2">
    <name type="scientific">Klebsiella variicola</name>
    <dbReference type="NCBI Taxonomy" id="244366"/>
    <lineage>
        <taxon>Bacteria</taxon>
        <taxon>Pseudomonadati</taxon>
        <taxon>Pseudomonadota</taxon>
        <taxon>Gammaproteobacteria</taxon>
        <taxon>Enterobacterales</taxon>
        <taxon>Enterobacteriaceae</taxon>
        <taxon>Klebsiella/Raoultella group</taxon>
        <taxon>Klebsiella</taxon>
        <taxon>Klebsiella pneumoniae complex</taxon>
    </lineage>
</organism>
<dbReference type="Proteomes" id="UP000258928">
    <property type="component" value="Unassembled WGS sequence"/>
</dbReference>
<dbReference type="EMBL" id="UKAS01000035">
    <property type="protein sequence ID" value="SXF99099.1"/>
    <property type="molecule type" value="Genomic_DNA"/>
</dbReference>
<sequence length="350" mass="39112">MNTSGASVAHLTSNNSSKSISELVAALEQTNLYSYISQIATVYGFPPVKGGMDASLAAIEASLQNPTAAFPNATVSSLEKMIDRVIISGSNYYSIDETIDPNFQSFVHKIFNSSVPESRYESLYPKRLHDGNSLGNNIKGFYLTKLLDTGDGLAFIYSYIYSVKIKGSRGLGLSYTPQQHFVTAFVPKNKNRVEYRIPKLLGKREAAKALLALRNEFYDLFVKNNYNVVFQSLNFYNAITNIIADKQFGRAVQIIYVGSNTGSDANVIGRKDPTYEARDVEIKNTKRNDIYSPRSVAVRFYRNNGDFTELGLDPNKKSWLDDSFCGEFYIDFPEDTLSLNGLIENVISRK</sequence>
<name>A0ABD7PE58_KLEVA</name>